<keyword evidence="7" id="KW-0129">CBS domain</keyword>
<dbReference type="InterPro" id="IPR002550">
    <property type="entry name" value="CNNM"/>
</dbReference>
<evidence type="ECO:0000259" key="11">
    <source>
        <dbReference type="PROSITE" id="PS51846"/>
    </source>
</evidence>
<evidence type="ECO:0000313" key="13">
    <source>
        <dbReference type="Proteomes" id="UP001597347"/>
    </source>
</evidence>
<keyword evidence="2" id="KW-1003">Cell membrane</keyword>
<sequence length="337" mass="35543">MNVWLPLVVTVLLIAASAFFVAIEFALIGARRHRLEADAERSRGSRAALRGMNELTLMLAGAQLGITACTFALGAVTKPAVDGLISPLLEGAGLPVWLAGGAAFVLSLLVVTFLHLVVGEMVPKSWTIAHPETAAKLIGIPSRAFVAVFRPFLTIVNRAANAVVRRVGVEPVDSAAVGGRDAGTIRNLVEYSARMGVFEPRLHEQIADVIDLERLTVGEITRRGEPTAVPPTATAGEVRAVARETGHLRILVRDDAGGLPGVVHVRDTLVAADGEPVSPFASPVLTTDAATPVYGLLRQMRERRVQLAVVEESGGAIGVVTLDDLIRRVLPEAAPAG</sequence>
<evidence type="ECO:0000256" key="3">
    <source>
        <dbReference type="ARBA" id="ARBA00022692"/>
    </source>
</evidence>
<dbReference type="SMART" id="SM00116">
    <property type="entry name" value="CBS"/>
    <property type="match status" value="2"/>
</dbReference>
<feature type="transmembrane region" description="Helical" evidence="9">
    <location>
        <begin position="96"/>
        <end position="118"/>
    </location>
</feature>
<dbReference type="InterPro" id="IPR044751">
    <property type="entry name" value="Ion_transp-like_CBS"/>
</dbReference>
<keyword evidence="6 8" id="KW-0472">Membrane</keyword>
<evidence type="ECO:0000256" key="8">
    <source>
        <dbReference type="PROSITE-ProRule" id="PRU01193"/>
    </source>
</evidence>
<dbReference type="Proteomes" id="UP001597347">
    <property type="component" value="Unassembled WGS sequence"/>
</dbReference>
<keyword evidence="13" id="KW-1185">Reference proteome</keyword>
<evidence type="ECO:0000259" key="10">
    <source>
        <dbReference type="PROSITE" id="PS51371"/>
    </source>
</evidence>
<proteinExistence type="predicted"/>
<keyword evidence="5 8" id="KW-1133">Transmembrane helix</keyword>
<feature type="domain" description="CBS" evidence="10">
    <location>
        <begin position="277"/>
        <end position="336"/>
    </location>
</feature>
<dbReference type="Pfam" id="PF00571">
    <property type="entry name" value="CBS"/>
    <property type="match status" value="2"/>
</dbReference>
<dbReference type="PANTHER" id="PTHR43099:SF5">
    <property type="entry name" value="HLYC_CORC FAMILY TRANSPORTER"/>
    <property type="match status" value="1"/>
</dbReference>
<dbReference type="SUPFAM" id="SSF54631">
    <property type="entry name" value="CBS-domain pair"/>
    <property type="match status" value="1"/>
</dbReference>
<evidence type="ECO:0000256" key="9">
    <source>
        <dbReference type="SAM" id="Phobius"/>
    </source>
</evidence>
<evidence type="ECO:0000256" key="7">
    <source>
        <dbReference type="PROSITE-ProRule" id="PRU00703"/>
    </source>
</evidence>
<evidence type="ECO:0000256" key="5">
    <source>
        <dbReference type="ARBA" id="ARBA00022989"/>
    </source>
</evidence>
<evidence type="ECO:0000256" key="1">
    <source>
        <dbReference type="ARBA" id="ARBA00004651"/>
    </source>
</evidence>
<dbReference type="PROSITE" id="PS51846">
    <property type="entry name" value="CNNM"/>
    <property type="match status" value="1"/>
</dbReference>
<evidence type="ECO:0000313" key="12">
    <source>
        <dbReference type="EMBL" id="MFD1720703.1"/>
    </source>
</evidence>
<dbReference type="InterPro" id="IPR000644">
    <property type="entry name" value="CBS_dom"/>
</dbReference>
<dbReference type="InterPro" id="IPR051676">
    <property type="entry name" value="UPF0053_domain"/>
</dbReference>
<dbReference type="PANTHER" id="PTHR43099">
    <property type="entry name" value="UPF0053 PROTEIN YRKA"/>
    <property type="match status" value="1"/>
</dbReference>
<dbReference type="InterPro" id="IPR046342">
    <property type="entry name" value="CBS_dom_sf"/>
</dbReference>
<reference evidence="13" key="1">
    <citation type="journal article" date="2019" name="Int. J. Syst. Evol. Microbiol.">
        <title>The Global Catalogue of Microorganisms (GCM) 10K type strain sequencing project: providing services to taxonomists for standard genome sequencing and annotation.</title>
        <authorList>
            <consortium name="The Broad Institute Genomics Platform"/>
            <consortium name="The Broad Institute Genome Sequencing Center for Infectious Disease"/>
            <person name="Wu L."/>
            <person name="Ma J."/>
        </authorList>
    </citation>
    <scope>NUCLEOTIDE SEQUENCE [LARGE SCALE GENOMIC DNA]</scope>
    <source>
        <strain evidence="13">CGMCC 1.12471</strain>
    </source>
</reference>
<dbReference type="Gene3D" id="3.10.580.10">
    <property type="entry name" value="CBS-domain"/>
    <property type="match status" value="1"/>
</dbReference>
<evidence type="ECO:0000256" key="4">
    <source>
        <dbReference type="ARBA" id="ARBA00022737"/>
    </source>
</evidence>
<accession>A0ABW4LD25</accession>
<dbReference type="EMBL" id="JBHUEA010000004">
    <property type="protein sequence ID" value="MFD1720703.1"/>
    <property type="molecule type" value="Genomic_DNA"/>
</dbReference>
<evidence type="ECO:0000256" key="2">
    <source>
        <dbReference type="ARBA" id="ARBA00022475"/>
    </source>
</evidence>
<dbReference type="Gene3D" id="3.90.1280.20">
    <property type="match status" value="1"/>
</dbReference>
<dbReference type="PROSITE" id="PS51371">
    <property type="entry name" value="CBS"/>
    <property type="match status" value="1"/>
</dbReference>
<keyword evidence="4" id="KW-0677">Repeat</keyword>
<evidence type="ECO:0000256" key="6">
    <source>
        <dbReference type="ARBA" id="ARBA00023136"/>
    </source>
</evidence>
<protein>
    <submittedName>
        <fullName evidence="12">Hemolysin family protein</fullName>
    </submittedName>
</protein>
<name>A0ABW4LD25_9MICO</name>
<dbReference type="Pfam" id="PF01595">
    <property type="entry name" value="CNNM"/>
    <property type="match status" value="1"/>
</dbReference>
<comment type="caution">
    <text evidence="12">The sequence shown here is derived from an EMBL/GenBank/DDBJ whole genome shotgun (WGS) entry which is preliminary data.</text>
</comment>
<gene>
    <name evidence="12" type="ORF">ACFSBI_04015</name>
</gene>
<dbReference type="RefSeq" id="WP_377932281.1">
    <property type="nucleotide sequence ID" value="NZ_JBHUEA010000004.1"/>
</dbReference>
<feature type="domain" description="CNNM transmembrane" evidence="11">
    <location>
        <begin position="1"/>
        <end position="202"/>
    </location>
</feature>
<organism evidence="12 13">
    <name type="scientific">Amnibacterium endophyticum</name>
    <dbReference type="NCBI Taxonomy" id="2109337"/>
    <lineage>
        <taxon>Bacteria</taxon>
        <taxon>Bacillati</taxon>
        <taxon>Actinomycetota</taxon>
        <taxon>Actinomycetes</taxon>
        <taxon>Micrococcales</taxon>
        <taxon>Microbacteriaceae</taxon>
        <taxon>Amnibacterium</taxon>
    </lineage>
</organism>
<dbReference type="CDD" id="cd04590">
    <property type="entry name" value="CBS_pair_CorC_HlyC_assoc"/>
    <property type="match status" value="1"/>
</dbReference>
<keyword evidence="3 8" id="KW-0812">Transmembrane</keyword>
<feature type="transmembrane region" description="Helical" evidence="9">
    <location>
        <begin position="6"/>
        <end position="30"/>
    </location>
</feature>
<feature type="transmembrane region" description="Helical" evidence="9">
    <location>
        <begin position="51"/>
        <end position="76"/>
    </location>
</feature>
<comment type="subcellular location">
    <subcellularLocation>
        <location evidence="1">Cell membrane</location>
        <topology evidence="1">Multi-pass membrane protein</topology>
    </subcellularLocation>
</comment>